<keyword evidence="3" id="KW-1185">Reference proteome</keyword>
<gene>
    <name evidence="2" type="ORF">N7472_005082</name>
</gene>
<organism evidence="2 3">
    <name type="scientific">Penicillium cf. griseofulvum</name>
    <dbReference type="NCBI Taxonomy" id="2972120"/>
    <lineage>
        <taxon>Eukaryota</taxon>
        <taxon>Fungi</taxon>
        <taxon>Dikarya</taxon>
        <taxon>Ascomycota</taxon>
        <taxon>Pezizomycotina</taxon>
        <taxon>Eurotiomycetes</taxon>
        <taxon>Eurotiomycetidae</taxon>
        <taxon>Eurotiales</taxon>
        <taxon>Aspergillaceae</taxon>
        <taxon>Penicillium</taxon>
    </lineage>
</organism>
<dbReference type="EMBL" id="JAPQKP010000003">
    <property type="protein sequence ID" value="KAJ5199878.1"/>
    <property type="molecule type" value="Genomic_DNA"/>
</dbReference>
<reference evidence="2" key="1">
    <citation type="submission" date="2022-11" db="EMBL/GenBank/DDBJ databases">
        <authorList>
            <person name="Petersen C."/>
        </authorList>
    </citation>
    <scope>NUCLEOTIDE SEQUENCE</scope>
    <source>
        <strain evidence="2">IBT 16849</strain>
    </source>
</reference>
<protein>
    <submittedName>
        <fullName evidence="2">Uncharacterized protein</fullName>
    </submittedName>
</protein>
<comment type="caution">
    <text evidence="2">The sequence shown here is derived from an EMBL/GenBank/DDBJ whole genome shotgun (WGS) entry which is preliminary data.</text>
</comment>
<dbReference type="AlphaFoldDB" id="A0A9W9JMU3"/>
<evidence type="ECO:0000256" key="1">
    <source>
        <dbReference type="SAM" id="MobiDB-lite"/>
    </source>
</evidence>
<evidence type="ECO:0000313" key="3">
    <source>
        <dbReference type="Proteomes" id="UP001150879"/>
    </source>
</evidence>
<reference evidence="2" key="2">
    <citation type="journal article" date="2023" name="IMA Fungus">
        <title>Comparative genomic study of the Penicillium genus elucidates a diverse pangenome and 15 lateral gene transfer events.</title>
        <authorList>
            <person name="Petersen C."/>
            <person name="Sorensen T."/>
            <person name="Nielsen M.R."/>
            <person name="Sondergaard T.E."/>
            <person name="Sorensen J.L."/>
            <person name="Fitzpatrick D.A."/>
            <person name="Frisvad J.C."/>
            <person name="Nielsen K.L."/>
        </authorList>
    </citation>
    <scope>NUCLEOTIDE SEQUENCE</scope>
    <source>
        <strain evidence="2">IBT 16849</strain>
    </source>
</reference>
<sequence length="96" mass="10755">MDISYRTPHLLDNPPLATGVWASQQDRYHQNRIEPWRVRIDADSNDAIIMASNPEFHVPPTNAHRHSVPSPSTGSDCRGTTYVKIPTAHGVKIMVI</sequence>
<accession>A0A9W9JMU3</accession>
<evidence type="ECO:0000313" key="2">
    <source>
        <dbReference type="EMBL" id="KAJ5199878.1"/>
    </source>
</evidence>
<proteinExistence type="predicted"/>
<name>A0A9W9JMU3_9EURO</name>
<feature type="region of interest" description="Disordered" evidence="1">
    <location>
        <begin position="55"/>
        <end position="79"/>
    </location>
</feature>
<dbReference type="Proteomes" id="UP001150879">
    <property type="component" value="Unassembled WGS sequence"/>
</dbReference>